<feature type="domain" description="Glucose-methanol-choline oxidoreductase N-terminal" evidence="6">
    <location>
        <begin position="320"/>
        <end position="334"/>
    </location>
</feature>
<gene>
    <name evidence="7" type="ORF">HETSPECPRED_005707</name>
</gene>
<evidence type="ECO:0000256" key="5">
    <source>
        <dbReference type="SAM" id="SignalP"/>
    </source>
</evidence>
<comment type="cofactor">
    <cofactor evidence="4">
        <name>FAD</name>
        <dbReference type="ChEBI" id="CHEBI:57692"/>
    </cofactor>
</comment>
<dbReference type="AlphaFoldDB" id="A0A8H3FI58"/>
<evidence type="ECO:0000256" key="2">
    <source>
        <dbReference type="ARBA" id="ARBA00023180"/>
    </source>
</evidence>
<dbReference type="InterPro" id="IPR007867">
    <property type="entry name" value="GMC_OxRtase_C"/>
</dbReference>
<feature type="chain" id="PRO_5034824414" description="Glucose-methanol-choline oxidoreductase N-terminal domain-containing protein" evidence="5">
    <location>
        <begin position="21"/>
        <end position="620"/>
    </location>
</feature>
<name>A0A8H3FI58_9LECA</name>
<dbReference type="GO" id="GO:0050660">
    <property type="term" value="F:flavin adenine dinucleotide binding"/>
    <property type="evidence" value="ECO:0007669"/>
    <property type="project" value="InterPro"/>
</dbReference>
<dbReference type="OrthoDB" id="269227at2759"/>
<accession>A0A8H3FI58</accession>
<feature type="binding site" evidence="4">
    <location>
        <begin position="555"/>
        <end position="556"/>
    </location>
    <ligand>
        <name>FAD</name>
        <dbReference type="ChEBI" id="CHEBI:57692"/>
    </ligand>
</feature>
<comment type="caution">
    <text evidence="7">The sequence shown here is derived from an EMBL/GenBank/DDBJ whole genome shotgun (WGS) entry which is preliminary data.</text>
</comment>
<proteinExistence type="inferred from homology"/>
<dbReference type="Gene3D" id="3.30.560.10">
    <property type="entry name" value="Glucose Oxidase, domain 3"/>
    <property type="match status" value="1"/>
</dbReference>
<dbReference type="GO" id="GO:0016614">
    <property type="term" value="F:oxidoreductase activity, acting on CH-OH group of donors"/>
    <property type="evidence" value="ECO:0007669"/>
    <property type="project" value="InterPro"/>
</dbReference>
<evidence type="ECO:0000256" key="4">
    <source>
        <dbReference type="PIRSR" id="PIRSR000137-2"/>
    </source>
</evidence>
<feature type="binding site" evidence="4">
    <location>
        <begin position="601"/>
        <end position="602"/>
    </location>
    <ligand>
        <name>FAD</name>
        <dbReference type="ChEBI" id="CHEBI:57692"/>
    </ligand>
</feature>
<feature type="active site" description="Proton donor" evidence="3">
    <location>
        <position position="556"/>
    </location>
</feature>
<dbReference type="PANTHER" id="PTHR11552">
    <property type="entry name" value="GLUCOSE-METHANOL-CHOLINE GMC OXIDOREDUCTASE"/>
    <property type="match status" value="1"/>
</dbReference>
<dbReference type="InterPro" id="IPR012132">
    <property type="entry name" value="GMC_OxRdtase"/>
</dbReference>
<dbReference type="InterPro" id="IPR000172">
    <property type="entry name" value="GMC_OxRdtase_N"/>
</dbReference>
<dbReference type="GO" id="GO:0044550">
    <property type="term" value="P:secondary metabolite biosynthetic process"/>
    <property type="evidence" value="ECO:0007669"/>
    <property type="project" value="TreeGrafter"/>
</dbReference>
<dbReference type="PANTHER" id="PTHR11552:SF138">
    <property type="entry name" value="DEHYDROGENASE PKFF-RELATED"/>
    <property type="match status" value="1"/>
</dbReference>
<feature type="active site" description="Proton acceptor" evidence="3">
    <location>
        <position position="600"/>
    </location>
</feature>
<keyword evidence="5" id="KW-0732">Signal</keyword>
<protein>
    <recommendedName>
        <fullName evidence="6">Glucose-methanol-choline oxidoreductase N-terminal domain-containing protein</fullName>
    </recommendedName>
</protein>
<dbReference type="EMBL" id="CAJPDS010000037">
    <property type="protein sequence ID" value="CAF9924963.1"/>
    <property type="molecule type" value="Genomic_DNA"/>
</dbReference>
<dbReference type="Gene3D" id="3.50.50.60">
    <property type="entry name" value="FAD/NAD(P)-binding domain"/>
    <property type="match status" value="1"/>
</dbReference>
<keyword evidence="2" id="KW-0325">Glycoprotein</keyword>
<dbReference type="PROSITE" id="PS00624">
    <property type="entry name" value="GMC_OXRED_2"/>
    <property type="match status" value="1"/>
</dbReference>
<reference evidence="7" key="1">
    <citation type="submission" date="2021-03" db="EMBL/GenBank/DDBJ databases">
        <authorList>
            <person name="Tagirdzhanova G."/>
        </authorList>
    </citation>
    <scope>NUCLEOTIDE SEQUENCE</scope>
</reference>
<evidence type="ECO:0000256" key="1">
    <source>
        <dbReference type="ARBA" id="ARBA00010790"/>
    </source>
</evidence>
<dbReference type="InterPro" id="IPR036188">
    <property type="entry name" value="FAD/NAD-bd_sf"/>
</dbReference>
<dbReference type="SUPFAM" id="SSF54373">
    <property type="entry name" value="FAD-linked reductases, C-terminal domain"/>
    <property type="match status" value="1"/>
</dbReference>
<keyword evidence="4" id="KW-0285">Flavoprotein</keyword>
<evidence type="ECO:0000259" key="6">
    <source>
        <dbReference type="PROSITE" id="PS00624"/>
    </source>
</evidence>
<dbReference type="Proteomes" id="UP000664521">
    <property type="component" value="Unassembled WGS sequence"/>
</dbReference>
<evidence type="ECO:0000256" key="3">
    <source>
        <dbReference type="PIRSR" id="PIRSR000137-1"/>
    </source>
</evidence>
<keyword evidence="8" id="KW-1185">Reference proteome</keyword>
<dbReference type="PIRSF" id="PIRSF000137">
    <property type="entry name" value="Alcohol_oxidase"/>
    <property type="match status" value="1"/>
</dbReference>
<sequence length="620" mass="66930">MQLLSSALLVYSILPTSIFATVQKTQLYSNSFGVPGQNATFDYVVLGGGTAGLAIASRLARIPNTSVAVIEAGGFYEIDNGNGSVIPALAPLQHVGSLPSDTQPLIDWGFVTVPQAGANNRRMHYARGRTLGGSSARNYLAYHRGTSGSYQQWADQVGDDSYRYENLLPYFERSCHLTPPNLKKRYPTNGTVDFDPSVFNNATGGPLQISWPNWANPIGTWARKALSAAGMQSIAGFNSGKLIGSAWVSQTLNPVSQHRSSSQSSFLDDAMRNTDIVVYPQTLGKQILFNSKKTATGVLVVTGGASYSLHARKEIILSAGTFQSPQLLMVSGIGPRQILENHDIPVLSDLPGVGQNLWDQAYYGISFRVNVETSSRVNNDKIYAAQAAQDYLSNQTGPLTSVGAFIGFEKPPLSYRRNLTAATQAKLNSTFPADWPEVEYLVESSFDGYNTNYTAIDPNDGYQYATISSALVAPLSRGNISISSADAGDPPLINPNWITDPADVEVAIAAFKRVRELWRLMNGTTIGEEYFPGTANVSSDEEILDFIRRALITLWHAAGTCKMGKAEDVDAVVDSRARVKGVNGLRVVDASVFPLLPPGHPQATVYAIAEKVAEDILMGL</sequence>
<evidence type="ECO:0000313" key="8">
    <source>
        <dbReference type="Proteomes" id="UP000664521"/>
    </source>
</evidence>
<keyword evidence="4" id="KW-0274">FAD</keyword>
<dbReference type="Pfam" id="PF00732">
    <property type="entry name" value="GMC_oxred_N"/>
    <property type="match status" value="1"/>
</dbReference>
<organism evidence="7 8">
    <name type="scientific">Heterodermia speciosa</name>
    <dbReference type="NCBI Taxonomy" id="116794"/>
    <lineage>
        <taxon>Eukaryota</taxon>
        <taxon>Fungi</taxon>
        <taxon>Dikarya</taxon>
        <taxon>Ascomycota</taxon>
        <taxon>Pezizomycotina</taxon>
        <taxon>Lecanoromycetes</taxon>
        <taxon>OSLEUM clade</taxon>
        <taxon>Lecanoromycetidae</taxon>
        <taxon>Caliciales</taxon>
        <taxon>Physciaceae</taxon>
        <taxon>Heterodermia</taxon>
    </lineage>
</organism>
<dbReference type="Pfam" id="PF05199">
    <property type="entry name" value="GMC_oxred_C"/>
    <property type="match status" value="1"/>
</dbReference>
<dbReference type="SUPFAM" id="SSF51905">
    <property type="entry name" value="FAD/NAD(P)-binding domain"/>
    <property type="match status" value="1"/>
</dbReference>
<feature type="signal peptide" evidence="5">
    <location>
        <begin position="1"/>
        <end position="20"/>
    </location>
</feature>
<comment type="similarity">
    <text evidence="1">Belongs to the GMC oxidoreductase family.</text>
</comment>
<evidence type="ECO:0000313" key="7">
    <source>
        <dbReference type="EMBL" id="CAF9924963.1"/>
    </source>
</evidence>